<sequence length="393" mass="43616">MKAFLYIGLLFTVFLTSGCWDRTEINDLAFISGTAFDLTDDGEYLLSVQIAIPSSGLGGAGSEGGGQQEKFFVLSAAGKNADDAFHKIQKKSSRRLFTAHRSVIFIGESLGRHGINDILDVFNHDPRQRLRTYIMMVKGGEGREILEAKYPFEQVPVEAVKEMESLETELAVTLRDFFIAASSEGISPVMGVIEAKDYSEGTKKSKNDLFKLSGSAILKDLKVVGFLDENETNGFIWVTNQMKNGRINAYLPEGGGMVGMLLSHAERRIAFDINGDKIKMKIQLQGEGSLVENNTPLDISRPKNLQLVQQVLEAAVEKQVRDVLFKVQGRYKVDSVGFGQEIYRNKPRQWKSLKEQWDKKFPQVDVSIAAKLSLNGAGMGGPPLQLNEKEIKK</sequence>
<keyword evidence="11" id="KW-1185">Reference proteome</keyword>
<reference evidence="10 11" key="1">
    <citation type="submission" date="2021-07" db="EMBL/GenBank/DDBJ databases">
        <title>Paenibacillus radiodurans sp. nov., isolated from the southeastern edge of Tengger Desert.</title>
        <authorList>
            <person name="Zhang G."/>
        </authorList>
    </citation>
    <scope>NUCLEOTIDE SEQUENCE [LARGE SCALE GENOMIC DNA]</scope>
    <source>
        <strain evidence="10 11">CCM 7311</strain>
    </source>
</reference>
<evidence type="ECO:0000256" key="7">
    <source>
        <dbReference type="ARBA" id="ARBA00023288"/>
    </source>
</evidence>
<dbReference type="RefSeq" id="WP_210039726.1">
    <property type="nucleotide sequence ID" value="NZ_JBHLVU010000008.1"/>
</dbReference>
<dbReference type="Gene3D" id="6.20.190.10">
    <property type="entry name" value="Nutrient germinant receptor protein C, domain 1"/>
    <property type="match status" value="1"/>
</dbReference>
<evidence type="ECO:0000256" key="6">
    <source>
        <dbReference type="ARBA" id="ARBA00023139"/>
    </source>
</evidence>
<dbReference type="InterPro" id="IPR038501">
    <property type="entry name" value="Spore_GerAC_C_sf"/>
</dbReference>
<evidence type="ECO:0000313" key="10">
    <source>
        <dbReference type="EMBL" id="MBW7453128.1"/>
    </source>
</evidence>
<keyword evidence="6" id="KW-0564">Palmitate</keyword>
<dbReference type="InterPro" id="IPR008844">
    <property type="entry name" value="Spore_GerAC-like"/>
</dbReference>
<dbReference type="PANTHER" id="PTHR35789:SF1">
    <property type="entry name" value="SPORE GERMINATION PROTEIN B3"/>
    <property type="match status" value="1"/>
</dbReference>
<evidence type="ECO:0000256" key="3">
    <source>
        <dbReference type="ARBA" id="ARBA00022544"/>
    </source>
</evidence>
<dbReference type="EMBL" id="JAHZIK010000044">
    <property type="protein sequence ID" value="MBW7453128.1"/>
    <property type="molecule type" value="Genomic_DNA"/>
</dbReference>
<dbReference type="NCBIfam" id="TIGR02887">
    <property type="entry name" value="spore_ger_x_C"/>
    <property type="match status" value="1"/>
</dbReference>
<comment type="subcellular location">
    <subcellularLocation>
        <location evidence="1">Membrane</location>
        <topology evidence="1">Lipid-anchor</topology>
    </subcellularLocation>
</comment>
<keyword evidence="5" id="KW-0472">Membrane</keyword>
<evidence type="ECO:0000256" key="2">
    <source>
        <dbReference type="ARBA" id="ARBA00007886"/>
    </source>
</evidence>
<protein>
    <submittedName>
        <fullName evidence="10">Ger(X)C family spore germination protein</fullName>
    </submittedName>
</protein>
<keyword evidence="3" id="KW-0309">Germination</keyword>
<evidence type="ECO:0000313" key="11">
    <source>
        <dbReference type="Proteomes" id="UP001519887"/>
    </source>
</evidence>
<evidence type="ECO:0000259" key="8">
    <source>
        <dbReference type="Pfam" id="PF05504"/>
    </source>
</evidence>
<evidence type="ECO:0000256" key="5">
    <source>
        <dbReference type="ARBA" id="ARBA00023136"/>
    </source>
</evidence>
<dbReference type="Proteomes" id="UP001519887">
    <property type="component" value="Unassembled WGS sequence"/>
</dbReference>
<proteinExistence type="inferred from homology"/>
<dbReference type="Pfam" id="PF05504">
    <property type="entry name" value="Spore_GerAC"/>
    <property type="match status" value="1"/>
</dbReference>
<evidence type="ECO:0000256" key="4">
    <source>
        <dbReference type="ARBA" id="ARBA00022729"/>
    </source>
</evidence>
<gene>
    <name evidence="10" type="ORF">K0U00_03630</name>
</gene>
<dbReference type="Gene3D" id="3.30.300.210">
    <property type="entry name" value="Nutrient germinant receptor protein C, domain 3"/>
    <property type="match status" value="1"/>
</dbReference>
<keyword evidence="4" id="KW-0732">Signal</keyword>
<feature type="domain" description="Spore germination protein N-terminal" evidence="9">
    <location>
        <begin position="21"/>
        <end position="194"/>
    </location>
</feature>
<keyword evidence="7" id="KW-0449">Lipoprotein</keyword>
<comment type="similarity">
    <text evidence="2">Belongs to the GerABKC lipoprotein family.</text>
</comment>
<dbReference type="InterPro" id="IPR057336">
    <property type="entry name" value="GerAC_N"/>
</dbReference>
<evidence type="ECO:0000256" key="1">
    <source>
        <dbReference type="ARBA" id="ARBA00004635"/>
    </source>
</evidence>
<evidence type="ECO:0000259" key="9">
    <source>
        <dbReference type="Pfam" id="PF25198"/>
    </source>
</evidence>
<dbReference type="PROSITE" id="PS51257">
    <property type="entry name" value="PROKAR_LIPOPROTEIN"/>
    <property type="match status" value="1"/>
</dbReference>
<dbReference type="PANTHER" id="PTHR35789">
    <property type="entry name" value="SPORE GERMINATION PROTEIN B3"/>
    <property type="match status" value="1"/>
</dbReference>
<organism evidence="10 11">
    <name type="scientific">Paenibacillus sepulcri</name>
    <dbReference type="NCBI Taxonomy" id="359917"/>
    <lineage>
        <taxon>Bacteria</taxon>
        <taxon>Bacillati</taxon>
        <taxon>Bacillota</taxon>
        <taxon>Bacilli</taxon>
        <taxon>Bacillales</taxon>
        <taxon>Paenibacillaceae</taxon>
        <taxon>Paenibacillus</taxon>
    </lineage>
</organism>
<name>A0ABS7BWV1_9BACL</name>
<dbReference type="InterPro" id="IPR046953">
    <property type="entry name" value="Spore_GerAC-like_C"/>
</dbReference>
<feature type="domain" description="Spore germination GerAC-like C-terminal" evidence="8">
    <location>
        <begin position="213"/>
        <end position="377"/>
    </location>
</feature>
<comment type="caution">
    <text evidence="10">The sequence shown here is derived from an EMBL/GenBank/DDBJ whole genome shotgun (WGS) entry which is preliminary data.</text>
</comment>
<dbReference type="Pfam" id="PF25198">
    <property type="entry name" value="Spore_GerAC_N"/>
    <property type="match status" value="1"/>
</dbReference>
<accession>A0ABS7BWV1</accession>